<organism evidence="2 3">
    <name type="scientific">Rasamsonia emersonii (strain ATCC 16479 / CBS 393.64 / IMI 116815)</name>
    <dbReference type="NCBI Taxonomy" id="1408163"/>
    <lineage>
        <taxon>Eukaryota</taxon>
        <taxon>Fungi</taxon>
        <taxon>Dikarya</taxon>
        <taxon>Ascomycota</taxon>
        <taxon>Pezizomycotina</taxon>
        <taxon>Eurotiomycetes</taxon>
        <taxon>Eurotiomycetidae</taxon>
        <taxon>Eurotiales</taxon>
        <taxon>Trichocomaceae</taxon>
        <taxon>Rasamsonia</taxon>
    </lineage>
</organism>
<proteinExistence type="predicted"/>
<sequence>RKRDQTQFLRAGEGPQRQKNSRERERNGEQRDSERHGQGRVLTIVAVGPASSGLNGVRSRREQDWREALGIGSAKRAREGSMQRTLEPETRC</sequence>
<feature type="region of interest" description="Disordered" evidence="1">
    <location>
        <begin position="1"/>
        <end position="41"/>
    </location>
</feature>
<dbReference type="EMBL" id="LASV01000672">
    <property type="protein sequence ID" value="KKA17305.1"/>
    <property type="molecule type" value="Genomic_DNA"/>
</dbReference>
<dbReference type="RefSeq" id="XP_013323917.1">
    <property type="nucleotide sequence ID" value="XM_013468463.1"/>
</dbReference>
<dbReference type="GeneID" id="25321017"/>
<name>A0A0F4YGT4_RASE3</name>
<dbReference type="AlphaFoldDB" id="A0A0F4YGT4"/>
<feature type="compositionally biased region" description="Basic and acidic residues" evidence="1">
    <location>
        <begin position="20"/>
        <end position="37"/>
    </location>
</feature>
<evidence type="ECO:0000256" key="1">
    <source>
        <dbReference type="SAM" id="MobiDB-lite"/>
    </source>
</evidence>
<accession>A0A0F4YGT4</accession>
<dbReference type="Proteomes" id="UP000053958">
    <property type="component" value="Unassembled WGS sequence"/>
</dbReference>
<comment type="caution">
    <text evidence="2">The sequence shown here is derived from an EMBL/GenBank/DDBJ whole genome shotgun (WGS) entry which is preliminary data.</text>
</comment>
<evidence type="ECO:0000313" key="3">
    <source>
        <dbReference type="Proteomes" id="UP000053958"/>
    </source>
</evidence>
<reference evidence="2 3" key="1">
    <citation type="submission" date="2015-04" db="EMBL/GenBank/DDBJ databases">
        <authorList>
            <person name="Heijne W.H."/>
            <person name="Fedorova N.D."/>
            <person name="Nierman W.C."/>
            <person name="Vollebregt A.W."/>
            <person name="Zhao Z."/>
            <person name="Wu L."/>
            <person name="Kumar M."/>
            <person name="Stam H."/>
            <person name="van den Berg M.A."/>
            <person name="Pel H.J."/>
        </authorList>
    </citation>
    <scope>NUCLEOTIDE SEQUENCE [LARGE SCALE GENOMIC DNA]</scope>
    <source>
        <strain evidence="2 3">CBS 393.64</strain>
    </source>
</reference>
<gene>
    <name evidence="2" type="ORF">T310_8902</name>
</gene>
<feature type="non-terminal residue" evidence="2">
    <location>
        <position position="1"/>
    </location>
</feature>
<feature type="compositionally biased region" description="Basic and acidic residues" evidence="1">
    <location>
        <begin position="76"/>
        <end position="92"/>
    </location>
</feature>
<evidence type="ECO:0000313" key="2">
    <source>
        <dbReference type="EMBL" id="KKA17305.1"/>
    </source>
</evidence>
<feature type="region of interest" description="Disordered" evidence="1">
    <location>
        <begin position="68"/>
        <end position="92"/>
    </location>
</feature>
<protein>
    <submittedName>
        <fullName evidence="2">Uncharacterized protein</fullName>
    </submittedName>
</protein>
<keyword evidence="3" id="KW-1185">Reference proteome</keyword>